<proteinExistence type="predicted"/>
<dbReference type="AlphaFoldDB" id="A0A4R0I631"/>
<dbReference type="SUPFAM" id="SSF56719">
    <property type="entry name" value="Type II DNA topoisomerase"/>
    <property type="match status" value="1"/>
</dbReference>
<dbReference type="GO" id="GO:0005524">
    <property type="term" value="F:ATP binding"/>
    <property type="evidence" value="ECO:0007669"/>
    <property type="project" value="InterPro"/>
</dbReference>
<gene>
    <name evidence="2" type="ORF">E0H50_31365</name>
</gene>
<keyword evidence="3" id="KW-1185">Reference proteome</keyword>
<organism evidence="2 3">
    <name type="scientific">Kribbella sindirgiensis</name>
    <dbReference type="NCBI Taxonomy" id="1124744"/>
    <lineage>
        <taxon>Bacteria</taxon>
        <taxon>Bacillati</taxon>
        <taxon>Actinomycetota</taxon>
        <taxon>Actinomycetes</taxon>
        <taxon>Propionibacteriales</taxon>
        <taxon>Kribbellaceae</taxon>
        <taxon>Kribbella</taxon>
    </lineage>
</organism>
<dbReference type="GO" id="GO:0003677">
    <property type="term" value="F:DNA binding"/>
    <property type="evidence" value="ECO:0007669"/>
    <property type="project" value="InterPro"/>
</dbReference>
<accession>A0A4R0I631</accession>
<dbReference type="InterPro" id="IPR013760">
    <property type="entry name" value="Topo_IIA-like_dom_sf"/>
</dbReference>
<dbReference type="Gene3D" id="1.10.268.10">
    <property type="entry name" value="Topoisomerase, domain 3"/>
    <property type="match status" value="1"/>
</dbReference>
<comment type="caution">
    <text evidence="2">The sequence shown here is derived from an EMBL/GenBank/DDBJ whole genome shotgun (WGS) entry which is preliminary data.</text>
</comment>
<dbReference type="Proteomes" id="UP000292695">
    <property type="component" value="Unassembled WGS sequence"/>
</dbReference>
<protein>
    <submittedName>
        <fullName evidence="2">Uncharacterized protein</fullName>
    </submittedName>
</protein>
<dbReference type="EMBL" id="SJKA01000013">
    <property type="protein sequence ID" value="TCC26434.1"/>
    <property type="molecule type" value="Genomic_DNA"/>
</dbReference>
<evidence type="ECO:0000313" key="3">
    <source>
        <dbReference type="Proteomes" id="UP000292695"/>
    </source>
</evidence>
<dbReference type="InterPro" id="IPR013757">
    <property type="entry name" value="Topo_IIA_A_a_sf"/>
</dbReference>
<dbReference type="GO" id="GO:0034335">
    <property type="term" value="F:DNA negative supercoiling activity"/>
    <property type="evidence" value="ECO:0007669"/>
    <property type="project" value="UniProtKB-ARBA"/>
</dbReference>
<comment type="catalytic activity">
    <reaction evidence="1">
        <text>ATP-dependent breakage, passage and rejoining of double-stranded DNA.</text>
        <dbReference type="EC" id="5.6.2.2"/>
    </reaction>
</comment>
<reference evidence="2 3" key="1">
    <citation type="submission" date="2019-02" db="EMBL/GenBank/DDBJ databases">
        <title>Kribbella capetownensis sp. nov. and Kribbella speibonae sp. nov., isolated from soil.</title>
        <authorList>
            <person name="Curtis S.M."/>
            <person name="Norton I."/>
            <person name="Everest G.J."/>
            <person name="Meyers P.R."/>
        </authorList>
    </citation>
    <scope>NUCLEOTIDE SEQUENCE [LARGE SCALE GENOMIC DNA]</scope>
    <source>
        <strain evidence="2 3">DSM 27082</strain>
    </source>
</reference>
<dbReference type="OrthoDB" id="3829588at2"/>
<sequence length="126" mass="14371">MTMTYAQPLTRRYTRARLAVPALWRQVIRTGDNAPDRAERTTAEPDRSAHTQLEIYDGVLAAFERRDEVAAVLRTSGDRATAVRRLREEFTLSHLQATALIDLPLTTECRDRIAHRAEELRTALAR</sequence>
<evidence type="ECO:0000256" key="1">
    <source>
        <dbReference type="ARBA" id="ARBA00000185"/>
    </source>
</evidence>
<evidence type="ECO:0000313" key="2">
    <source>
        <dbReference type="EMBL" id="TCC26434.1"/>
    </source>
</evidence>
<dbReference type="RefSeq" id="WP_131294345.1">
    <property type="nucleotide sequence ID" value="NZ_SJKA01000013.1"/>
</dbReference>
<name>A0A4R0I631_9ACTN</name>